<comment type="similarity">
    <text evidence="10 11">Belongs to the arginase family.</text>
</comment>
<evidence type="ECO:0000256" key="6">
    <source>
        <dbReference type="ARBA" id="ARBA00022801"/>
    </source>
</evidence>
<dbReference type="PRINTS" id="PR00116">
    <property type="entry name" value="ARGINASE"/>
</dbReference>
<dbReference type="RefSeq" id="WP_186084837.1">
    <property type="nucleotide sequence ID" value="NZ_BMDB01000001.1"/>
</dbReference>
<dbReference type="InterPro" id="IPR023696">
    <property type="entry name" value="Ureohydrolase_dom_sf"/>
</dbReference>
<dbReference type="Pfam" id="PF00491">
    <property type="entry name" value="Arginase"/>
    <property type="match status" value="1"/>
</dbReference>
<dbReference type="PANTHER" id="PTHR43782:SF3">
    <property type="entry name" value="ARGINASE"/>
    <property type="match status" value="1"/>
</dbReference>
<dbReference type="PANTHER" id="PTHR43782">
    <property type="entry name" value="ARGINASE"/>
    <property type="match status" value="1"/>
</dbReference>
<gene>
    <name evidence="12" type="primary">arg</name>
    <name evidence="12" type="ORF">JEOSCH030_00267</name>
</gene>
<evidence type="ECO:0000256" key="7">
    <source>
        <dbReference type="ARBA" id="ARBA00023211"/>
    </source>
</evidence>
<keyword evidence="6 11" id="KW-0378">Hydrolase</keyword>
<reference evidence="12 13" key="1">
    <citation type="submission" date="2020-07" db="EMBL/GenBank/DDBJ databases">
        <authorList>
            <person name="Criscuolo A."/>
        </authorList>
    </citation>
    <scope>NUCLEOTIDE SEQUENCE [LARGE SCALE GENOMIC DNA]</scope>
    <source>
        <strain evidence="13">CIP 111030</strain>
    </source>
</reference>
<evidence type="ECO:0000256" key="5">
    <source>
        <dbReference type="ARBA" id="ARBA00022723"/>
    </source>
</evidence>
<comment type="pathway">
    <text evidence="1">Nitrogen metabolism; urea cycle; L-ornithine and urea from L-arginine: step 1/1.</text>
</comment>
<dbReference type="InterPro" id="IPR006035">
    <property type="entry name" value="Ureohydrolase"/>
</dbReference>
<evidence type="ECO:0000256" key="4">
    <source>
        <dbReference type="ARBA" id="ARBA00022503"/>
    </source>
</evidence>
<evidence type="ECO:0000256" key="1">
    <source>
        <dbReference type="ARBA" id="ARBA00005098"/>
    </source>
</evidence>
<evidence type="ECO:0000256" key="2">
    <source>
        <dbReference type="ARBA" id="ARBA00012168"/>
    </source>
</evidence>
<keyword evidence="5 11" id="KW-0479">Metal-binding</keyword>
<dbReference type="NCBIfam" id="TIGR01229">
    <property type="entry name" value="rocF_arginase"/>
    <property type="match status" value="1"/>
</dbReference>
<name>A0A6V7R5U3_9BACL</name>
<comment type="catalytic activity">
    <reaction evidence="8 11">
        <text>L-arginine + H2O = urea + L-ornithine</text>
        <dbReference type="Rhea" id="RHEA:20569"/>
        <dbReference type="ChEBI" id="CHEBI:15377"/>
        <dbReference type="ChEBI" id="CHEBI:16199"/>
        <dbReference type="ChEBI" id="CHEBI:32682"/>
        <dbReference type="ChEBI" id="CHEBI:46911"/>
        <dbReference type="EC" id="3.5.3.1"/>
    </reaction>
</comment>
<dbReference type="Gene3D" id="3.40.800.10">
    <property type="entry name" value="Ureohydrolase domain"/>
    <property type="match status" value="1"/>
</dbReference>
<dbReference type="GO" id="GO:0006525">
    <property type="term" value="P:arginine metabolic process"/>
    <property type="evidence" value="ECO:0007669"/>
    <property type="project" value="UniProtKB-KW"/>
</dbReference>
<dbReference type="PROSITE" id="PS51409">
    <property type="entry name" value="ARGINASE_2"/>
    <property type="match status" value="1"/>
</dbReference>
<dbReference type="EMBL" id="CAJEWE010000005">
    <property type="protein sequence ID" value="CAD2072388.1"/>
    <property type="molecule type" value="Genomic_DNA"/>
</dbReference>
<comment type="cofactor">
    <cofactor evidence="11">
        <name>Mn(2+)</name>
        <dbReference type="ChEBI" id="CHEBI:29035"/>
    </cofactor>
    <text evidence="11">Binds 2 manganese ions per subunit.</text>
</comment>
<evidence type="ECO:0000256" key="11">
    <source>
        <dbReference type="RuleBase" id="RU361159"/>
    </source>
</evidence>
<dbReference type="GO" id="GO:0004053">
    <property type="term" value="F:arginase activity"/>
    <property type="evidence" value="ECO:0007669"/>
    <property type="project" value="UniProtKB-UniRule"/>
</dbReference>
<comment type="caution">
    <text evidence="12">The sequence shown here is derived from an EMBL/GenBank/DDBJ whole genome shotgun (WGS) entry which is preliminary data.</text>
</comment>
<dbReference type="SUPFAM" id="SSF52768">
    <property type="entry name" value="Arginase/deacetylase"/>
    <property type="match status" value="1"/>
</dbReference>
<evidence type="ECO:0000256" key="8">
    <source>
        <dbReference type="ARBA" id="ARBA00047391"/>
    </source>
</evidence>
<dbReference type="CDD" id="cd09989">
    <property type="entry name" value="Arginase"/>
    <property type="match status" value="1"/>
</dbReference>
<evidence type="ECO:0000256" key="3">
    <source>
        <dbReference type="ARBA" id="ARBA00018123"/>
    </source>
</evidence>
<dbReference type="FunFam" id="3.40.800.10:FF:000012">
    <property type="entry name" value="Arginase"/>
    <property type="match status" value="1"/>
</dbReference>
<proteinExistence type="inferred from homology"/>
<sequence length="302" mass="32824">MAKQIDLIGAATNFGQPKPGVVLGPDALRIAGIIQALEARGHNVNDLGNVHGKYQTQFVKENIEVKNGLKNYNEVKDYSEALAKVTDASVKNGRFPLTIGGDHSLALGSITGIAKHYENLGVIWFDAHGDLNTSETSPSGNIHGMILAELLGIGDKGLIDTYNEGPSLKTENIVLIGLRDLDDGEKELIKERNILAFTMSDVRALGLIEILDRTLKHLDDCDGLHLSFDVDSLDPSEMVGTGTKVPGGMFIAEVIMFMERLSETDLLTSMDLVEVNPLIDINNQTAENAVLITEYIFGKRKL</sequence>
<keyword evidence="4 11" id="KW-0056">Arginine metabolism</keyword>
<evidence type="ECO:0000256" key="10">
    <source>
        <dbReference type="PROSITE-ProRule" id="PRU00742"/>
    </source>
</evidence>
<keyword evidence="13" id="KW-1185">Reference proteome</keyword>
<accession>A0A6V7R5U3</accession>
<dbReference type="Proteomes" id="UP000521032">
    <property type="component" value="Unassembled WGS sequence"/>
</dbReference>
<evidence type="ECO:0000256" key="9">
    <source>
        <dbReference type="NCBIfam" id="TIGR01229"/>
    </source>
</evidence>
<dbReference type="GO" id="GO:0005737">
    <property type="term" value="C:cytoplasm"/>
    <property type="evidence" value="ECO:0007669"/>
    <property type="project" value="TreeGrafter"/>
</dbReference>
<dbReference type="InterPro" id="IPR014033">
    <property type="entry name" value="Arginase"/>
</dbReference>
<keyword evidence="7 11" id="KW-0464">Manganese</keyword>
<evidence type="ECO:0000313" key="12">
    <source>
        <dbReference type="EMBL" id="CAD2072388.1"/>
    </source>
</evidence>
<dbReference type="GO" id="GO:0030145">
    <property type="term" value="F:manganese ion binding"/>
    <property type="evidence" value="ECO:0007669"/>
    <property type="project" value="TreeGrafter"/>
</dbReference>
<dbReference type="AlphaFoldDB" id="A0A6V7R5U3"/>
<evidence type="ECO:0000313" key="13">
    <source>
        <dbReference type="Proteomes" id="UP000521032"/>
    </source>
</evidence>
<dbReference type="EC" id="3.5.3.1" evidence="2 9"/>
<protein>
    <recommendedName>
        <fullName evidence="3 9">Arginase</fullName>
        <ecNumber evidence="2 9">3.5.3.1</ecNumber>
    </recommendedName>
</protein>
<organism evidence="12 13">
    <name type="scientific">Phocicoccus schoeneichii</name>
    <dbReference type="NCBI Taxonomy" id="1812261"/>
    <lineage>
        <taxon>Bacteria</taxon>
        <taxon>Bacillati</taxon>
        <taxon>Bacillota</taxon>
        <taxon>Bacilli</taxon>
        <taxon>Bacillales</taxon>
        <taxon>Salinicoccaceae</taxon>
        <taxon>Phocicoccus</taxon>
    </lineage>
</organism>